<accession>A0ABR2KLD7</accession>
<dbReference type="EMBL" id="JAPFFF010000004">
    <property type="protein sequence ID" value="KAK8891919.1"/>
    <property type="molecule type" value="Genomic_DNA"/>
</dbReference>
<keyword evidence="2" id="KW-1185">Reference proteome</keyword>
<comment type="caution">
    <text evidence="1">The sequence shown here is derived from an EMBL/GenBank/DDBJ whole genome shotgun (WGS) entry which is preliminary data.</text>
</comment>
<protein>
    <submittedName>
        <fullName evidence="1">Uncharacterized protein</fullName>
    </submittedName>
</protein>
<proteinExistence type="predicted"/>
<organism evidence="1 2">
    <name type="scientific">Tritrichomonas musculus</name>
    <dbReference type="NCBI Taxonomy" id="1915356"/>
    <lineage>
        <taxon>Eukaryota</taxon>
        <taxon>Metamonada</taxon>
        <taxon>Parabasalia</taxon>
        <taxon>Tritrichomonadida</taxon>
        <taxon>Tritrichomonadidae</taxon>
        <taxon>Tritrichomonas</taxon>
    </lineage>
</organism>
<reference evidence="1 2" key="1">
    <citation type="submission" date="2024-04" db="EMBL/GenBank/DDBJ databases">
        <title>Tritrichomonas musculus Genome.</title>
        <authorList>
            <person name="Alves-Ferreira E."/>
            <person name="Grigg M."/>
            <person name="Lorenzi H."/>
            <person name="Galac M."/>
        </authorList>
    </citation>
    <scope>NUCLEOTIDE SEQUENCE [LARGE SCALE GENOMIC DNA]</scope>
    <source>
        <strain evidence="1 2">EAF2021</strain>
    </source>
</reference>
<sequence>METYKDNNGNPLTNSFLIDYGGKIKRNKKNELISSCGIFFDHLNFQNTLSKGSYSDKDKEVSKFIDFYSYFKFELDDQNVESIQLILSIIEQREPNSKDLVLSCFSALNCLLNSKVKSSVLLNFHILQILHPYLANPNAEDIIPTLQVVNHLLSEKEHSRVFSNYSISIFKMILLEFDAKQIDEIIYKILFKLFKIISKQKDINSIILNTSINDIFSAIFVIFERERKKFISNPREFKSSILNSYLNLLYILIQNKRGIIPDMNAKPTTDSISPMDFFKFTLENLKRKSIEKTLLILTEIIYVDFNYFYSIDLRQISYHLNSKFAQVQSASINFFYSILQALTNSNDLTNEIKNLHVKISQMEVFPNLFNLFISDQLFYQSKVISVQLFDALFNILPNSSLDFYYDRPLIDYLCSFINDNLDDSALISILNIFIMMMNLTNDIKKNFLIQETKALIDENTIDIFLQSNDPNVRHKADYFFRFINESN</sequence>
<evidence type="ECO:0000313" key="1">
    <source>
        <dbReference type="EMBL" id="KAK8891919.1"/>
    </source>
</evidence>
<dbReference type="Proteomes" id="UP001470230">
    <property type="component" value="Unassembled WGS sequence"/>
</dbReference>
<name>A0ABR2KLD7_9EUKA</name>
<gene>
    <name evidence="1" type="ORF">M9Y10_029141</name>
</gene>
<evidence type="ECO:0000313" key="2">
    <source>
        <dbReference type="Proteomes" id="UP001470230"/>
    </source>
</evidence>